<dbReference type="RefSeq" id="WP_407327546.1">
    <property type="nucleotide sequence ID" value="NZ_CP136865.1"/>
</dbReference>
<name>A0ABZ0IDH9_9GAMM</name>
<dbReference type="Gene3D" id="1.25.40.10">
    <property type="entry name" value="Tetratricopeptide repeat domain"/>
    <property type="match status" value="1"/>
</dbReference>
<protein>
    <recommendedName>
        <fullName evidence="5">PEGA domain-containing protein</fullName>
    </recommendedName>
</protein>
<evidence type="ECO:0000256" key="1">
    <source>
        <dbReference type="SAM" id="MobiDB-lite"/>
    </source>
</evidence>
<feature type="compositionally biased region" description="Low complexity" evidence="1">
    <location>
        <begin position="65"/>
        <end position="82"/>
    </location>
</feature>
<dbReference type="EMBL" id="CP136865">
    <property type="protein sequence ID" value="WOJ96854.1"/>
    <property type="molecule type" value="Genomic_DNA"/>
</dbReference>
<gene>
    <name evidence="3" type="ORF">R0137_16650</name>
</gene>
<dbReference type="Proteomes" id="UP001626549">
    <property type="component" value="Chromosome"/>
</dbReference>
<keyword evidence="2" id="KW-0472">Membrane</keyword>
<feature type="transmembrane region" description="Helical" evidence="2">
    <location>
        <begin position="33"/>
        <end position="56"/>
    </location>
</feature>
<proteinExistence type="predicted"/>
<keyword evidence="4" id="KW-1185">Reference proteome</keyword>
<feature type="region of interest" description="Disordered" evidence="1">
    <location>
        <begin position="61"/>
        <end position="96"/>
    </location>
</feature>
<sequence>MTEQYQRVQPTPFDAPETAAPSTAVASDSKPGWLLPAFGGLGVLALVVVFILPSWVDSQDDDEAQGAASAPATAPTNGSTPTQASTNASAKDSAPLASPFADARAAKARSEAQELLAELLDVQENLTDRGAEEWATEAMEGIAAQALSGDELYREREFDGAIEQYQQALTEALALEQSLPERFEAQIAAATDAIEGFEPDGAAAALALAEKLEPGAPETAGLAQRLDVLPAVIEDVSAATDSEASGDLSSAVKSMQSAANSDSVHQRVQEELVRLQSALTEQRFNAAMSEGYAALDSANFDAAQKRFERAGSLYPGSSEAAAALQELSTARTAATLQRLQSRGDDLLGKEDWSAAIKVFEEALAIDQSLRFAREGLAVAEPRAQADKELSAIVKQPERLVDDAILREAQSSVTRARSLDGLGPRLTAQIDAAEKVLSVASTPLPVSISSDGLTEVTVYKVARLGLFESQQLNLRPGKYTAVGSRRGYRDVRVVFTVVPGSSSPVYVACNEAI</sequence>
<dbReference type="SUPFAM" id="SSF48452">
    <property type="entry name" value="TPR-like"/>
    <property type="match status" value="1"/>
</dbReference>
<evidence type="ECO:0000313" key="3">
    <source>
        <dbReference type="EMBL" id="WOJ96854.1"/>
    </source>
</evidence>
<organism evidence="3 4">
    <name type="scientific">Congregibacter brevis</name>
    <dbReference type="NCBI Taxonomy" id="3081201"/>
    <lineage>
        <taxon>Bacteria</taxon>
        <taxon>Pseudomonadati</taxon>
        <taxon>Pseudomonadota</taxon>
        <taxon>Gammaproteobacteria</taxon>
        <taxon>Cellvibrionales</taxon>
        <taxon>Halieaceae</taxon>
        <taxon>Congregibacter</taxon>
    </lineage>
</organism>
<evidence type="ECO:0008006" key="5">
    <source>
        <dbReference type="Google" id="ProtNLM"/>
    </source>
</evidence>
<evidence type="ECO:0000256" key="2">
    <source>
        <dbReference type="SAM" id="Phobius"/>
    </source>
</evidence>
<reference evidence="3 4" key="1">
    <citation type="submission" date="2023-10" db="EMBL/GenBank/DDBJ databases">
        <title>Two novel species belonging to the OM43/NOR5 clade.</title>
        <authorList>
            <person name="Park M."/>
        </authorList>
    </citation>
    <scope>NUCLEOTIDE SEQUENCE [LARGE SCALE GENOMIC DNA]</scope>
    <source>
        <strain evidence="3 4">IMCC45268</strain>
    </source>
</reference>
<keyword evidence="2" id="KW-0812">Transmembrane</keyword>
<keyword evidence="2" id="KW-1133">Transmembrane helix</keyword>
<dbReference type="InterPro" id="IPR011990">
    <property type="entry name" value="TPR-like_helical_dom_sf"/>
</dbReference>
<accession>A0ABZ0IDH9</accession>
<evidence type="ECO:0000313" key="4">
    <source>
        <dbReference type="Proteomes" id="UP001626549"/>
    </source>
</evidence>
<feature type="region of interest" description="Disordered" evidence="1">
    <location>
        <begin position="1"/>
        <end position="28"/>
    </location>
</feature>